<accession>A0A4R8LK21</accession>
<dbReference type="OrthoDB" id="2375554at2"/>
<protein>
    <submittedName>
        <fullName evidence="1">Stage III sporulation protein AF</fullName>
    </submittedName>
</protein>
<evidence type="ECO:0000313" key="1">
    <source>
        <dbReference type="EMBL" id="TDY43396.1"/>
    </source>
</evidence>
<dbReference type="InterPro" id="IPR014245">
    <property type="entry name" value="Spore_III_AF"/>
</dbReference>
<gene>
    <name evidence="1" type="ORF">C7445_11143</name>
</gene>
<name>A0A4R8LK21_9BACL</name>
<dbReference type="AlphaFoldDB" id="A0A4R8LK21"/>
<keyword evidence="2" id="KW-1185">Reference proteome</keyword>
<dbReference type="Pfam" id="PF09581">
    <property type="entry name" value="Spore_III_AF"/>
    <property type="match status" value="1"/>
</dbReference>
<evidence type="ECO:0000313" key="2">
    <source>
        <dbReference type="Proteomes" id="UP000294581"/>
    </source>
</evidence>
<organism evidence="1 2">
    <name type="scientific">Alicyclobacillus sacchari</name>
    <dbReference type="NCBI Taxonomy" id="392010"/>
    <lineage>
        <taxon>Bacteria</taxon>
        <taxon>Bacillati</taxon>
        <taxon>Bacillota</taxon>
        <taxon>Bacilli</taxon>
        <taxon>Bacillales</taxon>
        <taxon>Alicyclobacillaceae</taxon>
        <taxon>Alicyclobacillus</taxon>
    </lineage>
</organism>
<dbReference type="Proteomes" id="UP000294581">
    <property type="component" value="Unassembled WGS sequence"/>
</dbReference>
<dbReference type="EMBL" id="SORF01000011">
    <property type="protein sequence ID" value="TDY43396.1"/>
    <property type="molecule type" value="Genomic_DNA"/>
</dbReference>
<comment type="caution">
    <text evidence="1">The sequence shown here is derived from an EMBL/GenBank/DDBJ whole genome shotgun (WGS) entry which is preliminary data.</text>
</comment>
<dbReference type="RefSeq" id="WP_134160277.1">
    <property type="nucleotide sequence ID" value="NZ_BSUS01000001.1"/>
</dbReference>
<sequence length="178" mass="18597">MTAIGEWLKQIVVVAMLAGIAEMLLPTRALVKYVRSVLGVAMIAAMLSPLVPMLRSNWSSQLAAQASAALFGNTLATQGSGVDDNSAAVRGYAAALNQEESLDADQYLAQEAKSALPENLAKYVTSVHVDNAMNPAELRVTVGIDANGTAWGGEIEQTIAEALGVEADQVLVVDDGGR</sequence>
<reference evidence="1 2" key="1">
    <citation type="submission" date="2019-03" db="EMBL/GenBank/DDBJ databases">
        <title>Genomic Encyclopedia of Type Strains, Phase IV (KMG-IV): sequencing the most valuable type-strain genomes for metagenomic binning, comparative biology and taxonomic classification.</title>
        <authorList>
            <person name="Goeker M."/>
        </authorList>
    </citation>
    <scope>NUCLEOTIDE SEQUENCE [LARGE SCALE GENOMIC DNA]</scope>
    <source>
        <strain evidence="1 2">DSM 17974</strain>
    </source>
</reference>
<proteinExistence type="predicted"/>